<keyword evidence="2" id="KW-1185">Reference proteome</keyword>
<protein>
    <submittedName>
        <fullName evidence="1">Uncharacterized protein</fullName>
    </submittedName>
</protein>
<organism evidence="1 2">
    <name type="scientific">Araneus ventricosus</name>
    <name type="common">Orbweaver spider</name>
    <name type="synonym">Epeira ventricosa</name>
    <dbReference type="NCBI Taxonomy" id="182803"/>
    <lineage>
        <taxon>Eukaryota</taxon>
        <taxon>Metazoa</taxon>
        <taxon>Ecdysozoa</taxon>
        <taxon>Arthropoda</taxon>
        <taxon>Chelicerata</taxon>
        <taxon>Arachnida</taxon>
        <taxon>Araneae</taxon>
        <taxon>Araneomorphae</taxon>
        <taxon>Entelegynae</taxon>
        <taxon>Araneoidea</taxon>
        <taxon>Araneidae</taxon>
        <taxon>Araneus</taxon>
    </lineage>
</organism>
<evidence type="ECO:0000313" key="2">
    <source>
        <dbReference type="Proteomes" id="UP000499080"/>
    </source>
</evidence>
<proteinExistence type="predicted"/>
<name>A0A4Y2F2Q1_ARAVE</name>
<dbReference type="Proteomes" id="UP000499080">
    <property type="component" value="Unassembled WGS sequence"/>
</dbReference>
<dbReference type="AlphaFoldDB" id="A0A4Y2F2Q1"/>
<evidence type="ECO:0000313" key="1">
    <source>
        <dbReference type="EMBL" id="GBM35047.1"/>
    </source>
</evidence>
<comment type="caution">
    <text evidence="1">The sequence shown here is derived from an EMBL/GenBank/DDBJ whole genome shotgun (WGS) entry which is preliminary data.</text>
</comment>
<dbReference type="EMBL" id="BGPR01172265">
    <property type="protein sequence ID" value="GBM35047.1"/>
    <property type="molecule type" value="Genomic_DNA"/>
</dbReference>
<sequence>MGRRAMVLCEVFAHVPVESHVIRPIVSSTLSFLGASPTLGTGTTTGVDSTVVWSGTASSRLPSQTLNPWGN</sequence>
<feature type="non-terminal residue" evidence="1">
    <location>
        <position position="71"/>
    </location>
</feature>
<accession>A0A4Y2F2Q1</accession>
<reference evidence="1 2" key="1">
    <citation type="journal article" date="2019" name="Sci. Rep.">
        <title>Orb-weaving spider Araneus ventricosus genome elucidates the spidroin gene catalogue.</title>
        <authorList>
            <person name="Kono N."/>
            <person name="Nakamura H."/>
            <person name="Ohtoshi R."/>
            <person name="Moran D.A.P."/>
            <person name="Shinohara A."/>
            <person name="Yoshida Y."/>
            <person name="Fujiwara M."/>
            <person name="Mori M."/>
            <person name="Tomita M."/>
            <person name="Arakawa K."/>
        </authorList>
    </citation>
    <scope>NUCLEOTIDE SEQUENCE [LARGE SCALE GENOMIC DNA]</scope>
</reference>
<gene>
    <name evidence="1" type="ORF">AVEN_262356_1</name>
</gene>